<protein>
    <submittedName>
        <fullName evidence="1">Uncharacterized protein</fullName>
    </submittedName>
</protein>
<organism evidence="1">
    <name type="scientific">Marinitoga okinawensis</name>
    <dbReference type="NCBI Taxonomy" id="389480"/>
    <lineage>
        <taxon>Bacteria</taxon>
        <taxon>Thermotogati</taxon>
        <taxon>Thermotogota</taxon>
        <taxon>Thermotogae</taxon>
        <taxon>Petrotogales</taxon>
        <taxon>Petrotogaceae</taxon>
        <taxon>Marinitoga</taxon>
    </lineage>
</organism>
<accession>A0A9C7GWE1</accession>
<evidence type="ECO:0000313" key="1">
    <source>
        <dbReference type="EMBL" id="CAI4093955.1"/>
    </source>
</evidence>
<dbReference type="AlphaFoldDB" id="A0A9C7GWE1"/>
<dbReference type="Proteomes" id="UP001161562">
    <property type="component" value="Plasmid pMO1"/>
</dbReference>
<name>A0A9C7GWE1_9BACT</name>
<proteinExistence type="predicted"/>
<geneLocation type="plasmid" evidence="1">
    <name>pMO1</name>
</geneLocation>
<dbReference type="EMBL" id="OX370180">
    <property type="protein sequence ID" value="CAI4093955.1"/>
    <property type="molecule type" value="Genomic_DNA"/>
</dbReference>
<sequence>MSAIADTQYNISYIIFVIKVQSEGDNVIDDFNLNKLGYSYGLAVKLDYPIRLKILQEN</sequence>
<reference evidence="1" key="1">
    <citation type="submission" date="2023-02" db="EMBL/GenBank/DDBJ databases">
        <authorList>
            <person name="Lossouarn J."/>
            <person name="Nesbo L C."/>
            <person name="Geslin C."/>
        </authorList>
    </citation>
    <scope>NUCLEOTIDE SEQUENCE</scope>
    <source>
        <strain evidence="1">Type strain: Marinitoga okinawensis TFS10-5</strain>
        <plasmid evidence="1">pMO1</plasmid>
    </source>
</reference>
<gene>
    <name evidence="1" type="ORF">PMO1_03</name>
</gene>
<keyword evidence="1" id="KW-0614">Plasmid</keyword>